<dbReference type="Proteomes" id="UP001141552">
    <property type="component" value="Unassembled WGS sequence"/>
</dbReference>
<dbReference type="AlphaFoldDB" id="A0A9Q0JHJ7"/>
<dbReference type="SUPFAM" id="SSF81383">
    <property type="entry name" value="F-box domain"/>
    <property type="match status" value="1"/>
</dbReference>
<organism evidence="2 3">
    <name type="scientific">Turnera subulata</name>
    <dbReference type="NCBI Taxonomy" id="218843"/>
    <lineage>
        <taxon>Eukaryota</taxon>
        <taxon>Viridiplantae</taxon>
        <taxon>Streptophyta</taxon>
        <taxon>Embryophyta</taxon>
        <taxon>Tracheophyta</taxon>
        <taxon>Spermatophyta</taxon>
        <taxon>Magnoliopsida</taxon>
        <taxon>eudicotyledons</taxon>
        <taxon>Gunneridae</taxon>
        <taxon>Pentapetalae</taxon>
        <taxon>rosids</taxon>
        <taxon>fabids</taxon>
        <taxon>Malpighiales</taxon>
        <taxon>Passifloraceae</taxon>
        <taxon>Turnera</taxon>
    </lineage>
</organism>
<gene>
    <name evidence="2" type="ORF">Tsubulata_039353</name>
</gene>
<dbReference type="InterPro" id="IPR001810">
    <property type="entry name" value="F-box_dom"/>
</dbReference>
<dbReference type="Pfam" id="PF00646">
    <property type="entry name" value="F-box"/>
    <property type="match status" value="1"/>
</dbReference>
<dbReference type="SMART" id="SM00256">
    <property type="entry name" value="FBOX"/>
    <property type="match status" value="1"/>
</dbReference>
<evidence type="ECO:0000313" key="2">
    <source>
        <dbReference type="EMBL" id="KAJ4841307.1"/>
    </source>
</evidence>
<feature type="domain" description="F-box" evidence="1">
    <location>
        <begin position="15"/>
        <end position="57"/>
    </location>
</feature>
<dbReference type="OrthoDB" id="1088745at2759"/>
<dbReference type="InterPro" id="IPR050232">
    <property type="entry name" value="FBL13/AtMIF1-like"/>
</dbReference>
<dbReference type="InterPro" id="IPR053781">
    <property type="entry name" value="F-box_AtFBL13-like"/>
</dbReference>
<dbReference type="PANTHER" id="PTHR31900:SF27">
    <property type="entry name" value="FBD DOMAIN-CONTAINING PROTEIN"/>
    <property type="match status" value="1"/>
</dbReference>
<dbReference type="EMBL" id="JAKUCV010002821">
    <property type="protein sequence ID" value="KAJ4841307.1"/>
    <property type="molecule type" value="Genomic_DNA"/>
</dbReference>
<comment type="caution">
    <text evidence="2">The sequence shown here is derived from an EMBL/GenBank/DDBJ whole genome shotgun (WGS) entry which is preliminary data.</text>
</comment>
<protein>
    <recommendedName>
        <fullName evidence="1">F-box domain-containing protein</fullName>
    </recommendedName>
</protein>
<dbReference type="PANTHER" id="PTHR31900">
    <property type="entry name" value="F-BOX/RNI SUPERFAMILY PROTEIN-RELATED"/>
    <property type="match status" value="1"/>
</dbReference>
<name>A0A9Q0JHJ7_9ROSI</name>
<accession>A0A9Q0JHJ7</accession>
<dbReference type="SUPFAM" id="SSF52047">
    <property type="entry name" value="RNI-like"/>
    <property type="match status" value="1"/>
</dbReference>
<dbReference type="Gene3D" id="3.80.10.10">
    <property type="entry name" value="Ribonuclease Inhibitor"/>
    <property type="match status" value="1"/>
</dbReference>
<evidence type="ECO:0000259" key="1">
    <source>
        <dbReference type="SMART" id="SM00256"/>
    </source>
</evidence>
<reference evidence="2" key="2">
    <citation type="journal article" date="2023" name="Plants (Basel)">
        <title>Annotation of the Turnera subulata (Passifloraceae) Draft Genome Reveals the S-Locus Evolved after the Divergence of Turneroideae from Passifloroideae in a Stepwise Manner.</title>
        <authorList>
            <person name="Henning P.M."/>
            <person name="Roalson E.H."/>
            <person name="Mir W."/>
            <person name="McCubbin A.G."/>
            <person name="Shore J.S."/>
        </authorList>
    </citation>
    <scope>NUCLEOTIDE SEQUENCE</scope>
    <source>
        <strain evidence="2">F60SS</strain>
    </source>
</reference>
<sequence length="351" mass="39306">MGNTLQPDRDRLSNLPDDILLHILRSLNDTKSAVRTSVLSTRWRHLWTYLQDLNFDINSFPPGGDRSSSFNFVRALLGRQRRGNCDISRIGAFTRDIPSFLNFMRAVLAHQRPGNCRVDRLRFSADVSIGDMPIFTELINYGLSHGVRDLVIVPASPHTGPPSWLLPDLSLASPTLETLNLRKFIIRPSSFGHPMLALTSLNLQNVAYDGGGCFDICNMIPNLTNLCLVQIWAMNKILKITGHKLVRLRLVDVTISGALEISLPNLEVLEYGCYRVNDFSVINLPSLRHAELEVGNAEYYRQRLLKLLNGISNVESLVLNSLLLQALNDSGLLENLASPFPNLKSLKFHSP</sequence>
<dbReference type="InterPro" id="IPR032675">
    <property type="entry name" value="LRR_dom_sf"/>
</dbReference>
<dbReference type="Gene3D" id="1.20.1280.50">
    <property type="match status" value="1"/>
</dbReference>
<dbReference type="InterPro" id="IPR036047">
    <property type="entry name" value="F-box-like_dom_sf"/>
</dbReference>
<reference evidence="2" key="1">
    <citation type="submission" date="2022-02" db="EMBL/GenBank/DDBJ databases">
        <authorList>
            <person name="Henning P.M."/>
            <person name="McCubbin A.G."/>
            <person name="Shore J.S."/>
        </authorList>
    </citation>
    <scope>NUCLEOTIDE SEQUENCE</scope>
    <source>
        <strain evidence="2">F60SS</strain>
        <tissue evidence="2">Leaves</tissue>
    </source>
</reference>
<dbReference type="CDD" id="cd22160">
    <property type="entry name" value="F-box_AtFBL13-like"/>
    <property type="match status" value="1"/>
</dbReference>
<evidence type="ECO:0000313" key="3">
    <source>
        <dbReference type="Proteomes" id="UP001141552"/>
    </source>
</evidence>
<keyword evidence="3" id="KW-1185">Reference proteome</keyword>
<proteinExistence type="predicted"/>